<dbReference type="EMBL" id="JYDS01000052">
    <property type="protein sequence ID" value="KRZ28908.1"/>
    <property type="molecule type" value="Genomic_DNA"/>
</dbReference>
<evidence type="ECO:0000313" key="2">
    <source>
        <dbReference type="EMBL" id="KRZ28908.1"/>
    </source>
</evidence>
<sequence>MIHIVCKASPWNNGIFQFDKQWQNDQQPVDIVAVWLHLSSKLVTVSSRRHCIPHSNNKTTNTQSLNLFQSSKHATEIRMPTRNYALQANTMATQQLHHALASSNAAGRCQVGSIVPCGRVGHSAMDKAHRGQQCVHPINSQLITR</sequence>
<evidence type="ECO:0000313" key="1">
    <source>
        <dbReference type="EMBL" id="KRY68895.1"/>
    </source>
</evidence>
<gene>
    <name evidence="1" type="ORF">T4A_5817</name>
    <name evidence="2" type="ORF">T4B_13049</name>
</gene>
<keyword evidence="4" id="KW-1185">Reference proteome</keyword>
<reference evidence="3 4" key="1">
    <citation type="submission" date="2015-01" db="EMBL/GenBank/DDBJ databases">
        <title>Evolution of Trichinella species and genotypes.</title>
        <authorList>
            <person name="Korhonen P.K."/>
            <person name="Edoardo P."/>
            <person name="Giuseppe L.R."/>
            <person name="Gasser R.B."/>
        </authorList>
    </citation>
    <scope>NUCLEOTIDE SEQUENCE [LARGE SCALE GENOMIC DNA]</scope>
    <source>
        <strain evidence="1">ISS13</strain>
        <strain evidence="2">ISS588</strain>
    </source>
</reference>
<protein>
    <submittedName>
        <fullName evidence="2">Uncharacterized protein</fullName>
    </submittedName>
</protein>
<dbReference type="Proteomes" id="UP000054632">
    <property type="component" value="Unassembled WGS sequence"/>
</dbReference>
<evidence type="ECO:0000313" key="4">
    <source>
        <dbReference type="Proteomes" id="UP000054805"/>
    </source>
</evidence>
<accession>A0A0V1J1R0</accession>
<dbReference type="Proteomes" id="UP000054805">
    <property type="component" value="Unassembled WGS sequence"/>
</dbReference>
<name>A0A0V1J1R0_TRIPS</name>
<organism evidence="2 4">
    <name type="scientific">Trichinella pseudospiralis</name>
    <name type="common">Parasitic roundworm</name>
    <dbReference type="NCBI Taxonomy" id="6337"/>
    <lineage>
        <taxon>Eukaryota</taxon>
        <taxon>Metazoa</taxon>
        <taxon>Ecdysozoa</taxon>
        <taxon>Nematoda</taxon>
        <taxon>Enoplea</taxon>
        <taxon>Dorylaimia</taxon>
        <taxon>Trichinellida</taxon>
        <taxon>Trichinellidae</taxon>
        <taxon>Trichinella</taxon>
    </lineage>
</organism>
<dbReference type="AlphaFoldDB" id="A0A0V1J1R0"/>
<dbReference type="EMBL" id="JYDR01000101">
    <property type="protein sequence ID" value="KRY68895.1"/>
    <property type="molecule type" value="Genomic_DNA"/>
</dbReference>
<evidence type="ECO:0000313" key="3">
    <source>
        <dbReference type="Proteomes" id="UP000054632"/>
    </source>
</evidence>
<comment type="caution">
    <text evidence="2">The sequence shown here is derived from an EMBL/GenBank/DDBJ whole genome shotgun (WGS) entry which is preliminary data.</text>
</comment>
<proteinExistence type="predicted"/>